<dbReference type="GO" id="GO:0003677">
    <property type="term" value="F:DNA binding"/>
    <property type="evidence" value="ECO:0007669"/>
    <property type="project" value="UniProtKB-KW"/>
</dbReference>
<feature type="domain" description="HTH luxR-type" evidence="1">
    <location>
        <begin position="723"/>
        <end position="788"/>
    </location>
</feature>
<dbReference type="InterPro" id="IPR016032">
    <property type="entry name" value="Sig_transdc_resp-reg_C-effctor"/>
</dbReference>
<dbReference type="InterPro" id="IPR000792">
    <property type="entry name" value="Tscrpt_reg_LuxR_C"/>
</dbReference>
<dbReference type="Gene3D" id="1.10.10.10">
    <property type="entry name" value="Winged helix-like DNA-binding domain superfamily/Winged helix DNA-binding domain"/>
    <property type="match status" value="1"/>
</dbReference>
<comment type="caution">
    <text evidence="2">The sequence shown here is derived from an EMBL/GenBank/DDBJ whole genome shotgun (WGS) entry which is preliminary data.</text>
</comment>
<dbReference type="CDD" id="cd06170">
    <property type="entry name" value="LuxR_C_like"/>
    <property type="match status" value="1"/>
</dbReference>
<dbReference type="InterPro" id="IPR036388">
    <property type="entry name" value="WH-like_DNA-bd_sf"/>
</dbReference>
<keyword evidence="2" id="KW-0238">DNA-binding</keyword>
<evidence type="ECO:0000313" key="3">
    <source>
        <dbReference type="Proteomes" id="UP001160142"/>
    </source>
</evidence>
<dbReference type="PROSITE" id="PS50043">
    <property type="entry name" value="HTH_LUXR_2"/>
    <property type="match status" value="1"/>
</dbReference>
<reference evidence="2 3" key="1">
    <citation type="submission" date="2023-04" db="EMBL/GenBank/DDBJ databases">
        <title>Genome Encyclopedia of Bacteria and Archaea VI: Functional Genomics of Type Strains.</title>
        <authorList>
            <person name="Whitman W."/>
        </authorList>
    </citation>
    <scope>NUCLEOTIDE SEQUENCE [LARGE SCALE GENOMIC DNA]</scope>
    <source>
        <strain evidence="2 3">SG_E_30_P1</strain>
    </source>
</reference>
<keyword evidence="3" id="KW-1185">Reference proteome</keyword>
<sequence>MRLRPQNEYMARPELDAVFDRVKSFAVLEASRGSGKTAAIREWTSRRPDHVFVEDAADQAVALRAERALSNGATIVIDQFERAPLGLAHELLDLRARHPRGRVIVAGRSVGVLADRVIRVRHGIERIPPEVLDLTDAQIEVIVGLRPAAAQADALRLPLVCLTAGSLVAEEGMDILEATDLATDAALREALDGFGAVVQRAVERAAIPVELPEQPQHPPGGFDFADYRELINELTRRGLGTRQDATFRFAPAWRRALNTRLRRAAPVEFRRAHAAAATSVASAHPLRALDHYLAAGQLEEAAAHAREHWLELSVLRPIDTLGVLDGAARPAVLRSTTLAALAASATEASGDHPGAEAWWRAAIQLGGRAKPPGTRRGSRRDRAWAIFVRARALRGLSAFSAAATAAREGMTLLDPSRLLPSRGSTAAVMMTEFALALLHDGHVDAARSSLHLAATLAPTGSAGWYSARALGAALVAFCGDTRRARRDLDEIDSHLIDRTLSTTSIGGWERFARAVMLADDGDREAALVEMARARALATPDAAAFIEVGRMLVQYVSGHPEHATDIGSAERFRSDFVEAAYRWNRAWAFLATGRVRLARAMIDGFDPRLVSTVLLRAVDLRIAGRDGDALARLTPLLTQPQDEMLLRPLAAGLALLVAVAVDLDEEDVAASALNRLDELHTVFGSGVPGHLLRERDVHAVTARIPRSRSILERMLPAGARPVSVIVAPAALTTAQERVLSALAEESSVPEIASRLSLSRNTVKSHLRAIYRSLGARDRQDALRRAARIGLLTLPVD</sequence>
<dbReference type="Gene3D" id="1.25.40.10">
    <property type="entry name" value="Tetratricopeptide repeat domain"/>
    <property type="match status" value="1"/>
</dbReference>
<gene>
    <name evidence="2" type="ORF">M2152_002248</name>
</gene>
<protein>
    <submittedName>
        <fullName evidence="2">DNA-binding CsgD family transcriptional regulator</fullName>
    </submittedName>
</protein>
<evidence type="ECO:0000313" key="2">
    <source>
        <dbReference type="EMBL" id="MDH6182066.1"/>
    </source>
</evidence>
<evidence type="ECO:0000259" key="1">
    <source>
        <dbReference type="PROSITE" id="PS50043"/>
    </source>
</evidence>
<dbReference type="SMART" id="SM00421">
    <property type="entry name" value="HTH_LUXR"/>
    <property type="match status" value="1"/>
</dbReference>
<accession>A0ABT6KQI8</accession>
<dbReference type="EMBL" id="JARXVQ010000001">
    <property type="protein sequence ID" value="MDH6182066.1"/>
    <property type="molecule type" value="Genomic_DNA"/>
</dbReference>
<proteinExistence type="predicted"/>
<dbReference type="Proteomes" id="UP001160142">
    <property type="component" value="Unassembled WGS sequence"/>
</dbReference>
<organism evidence="2 3">
    <name type="scientific">Antiquaquibacter oligotrophicus</name>
    <dbReference type="NCBI Taxonomy" id="2880260"/>
    <lineage>
        <taxon>Bacteria</taxon>
        <taxon>Bacillati</taxon>
        <taxon>Actinomycetota</taxon>
        <taxon>Actinomycetes</taxon>
        <taxon>Micrococcales</taxon>
        <taxon>Microbacteriaceae</taxon>
        <taxon>Antiquaquibacter</taxon>
    </lineage>
</organism>
<name>A0ABT6KQI8_9MICO</name>
<dbReference type="Pfam" id="PF00196">
    <property type="entry name" value="GerE"/>
    <property type="match status" value="1"/>
</dbReference>
<dbReference type="SUPFAM" id="SSF46894">
    <property type="entry name" value="C-terminal effector domain of the bipartite response regulators"/>
    <property type="match status" value="1"/>
</dbReference>
<dbReference type="InterPro" id="IPR011990">
    <property type="entry name" value="TPR-like_helical_dom_sf"/>
</dbReference>